<dbReference type="Gene3D" id="3.40.1170.60">
    <property type="match status" value="1"/>
</dbReference>
<feature type="domain" description="UmuC" evidence="3">
    <location>
        <begin position="29"/>
        <end position="155"/>
    </location>
</feature>
<sequence length="483" mass="54207">MPRPDLWLALYFPHLCLDLIHQSGEAVADPLVIIEEKGRQQWVHAANRRARQRGIHPLMSLAAALPLCRELITLPRHLFAEQQALETLAGWGLQFTDHVHQPPGEPLILLEIGRSLRLFGGVEALRGRILEALGPLDFQVRAGIAPCPSAARLLARWAPGTTVTDGDALLRLLRKAPLETLEDDPKRQERLRGLGVRTLGDLLRLPRDGLARRLGPELLRELDRLRGWSPDPLPRFNPPARFEHTRHLPFEMDGHHPLLPILESLLQMLAGWLRGRGLGVGRLRVALHHHRRASTPLQVGLLAPSRDAEHLLEVCREVLERTVLEATVTALTVSAQDLSRLAHHQGQTLFTTGAEQQADLRQLLERLRARLGEDAVKRLACVADHRPERAWYSMKMGIGEEGHGGQVHPSTGARPVWLLDPPMAPPCPITPVETDERIESGWWDDGDVRRDYVRASTPAGQSLWLYRDLRNPDGIWYLQGLFG</sequence>
<dbReference type="AlphaFoldDB" id="W8KUK4"/>
<dbReference type="InterPro" id="IPR001126">
    <property type="entry name" value="UmuC"/>
</dbReference>
<dbReference type="KEGG" id="hhc:M911_08935"/>
<reference evidence="6" key="2">
    <citation type="submission" date="2014-02" db="EMBL/GenBank/DDBJ databases">
        <title>Draft Genome Sequence of extremely halophilic bacteria Halorhodospira halochloris.</title>
        <authorList>
            <person name="Singh K.S."/>
        </authorList>
    </citation>
    <scope>NUCLEOTIDE SEQUENCE [LARGE SCALE GENOMIC DNA]</scope>
    <source>
        <strain evidence="6">A</strain>
    </source>
</reference>
<evidence type="ECO:0000259" key="4">
    <source>
        <dbReference type="Pfam" id="PF11799"/>
    </source>
</evidence>
<dbReference type="PATRIC" id="fig|1354791.3.peg.2233"/>
<evidence type="ECO:0000256" key="2">
    <source>
        <dbReference type="ARBA" id="ARBA00022763"/>
    </source>
</evidence>
<dbReference type="InterPro" id="IPR043128">
    <property type="entry name" value="Rev_trsase/Diguanyl_cyclase"/>
</dbReference>
<keyword evidence="6" id="KW-1185">Reference proteome</keyword>
<dbReference type="PANTHER" id="PTHR35369:SF2">
    <property type="entry name" value="BLR3025 PROTEIN"/>
    <property type="match status" value="1"/>
</dbReference>
<evidence type="ECO:0000313" key="5">
    <source>
        <dbReference type="EMBL" id="AHK79246.1"/>
    </source>
</evidence>
<evidence type="ECO:0000313" key="6">
    <source>
        <dbReference type="Proteomes" id="UP000019442"/>
    </source>
</evidence>
<dbReference type="HOGENOM" id="CLU_028184_0_1_6"/>
<comment type="similarity">
    <text evidence="1">Belongs to the DNA polymerase type-Y family.</text>
</comment>
<name>W8KUK4_9GAMM</name>
<dbReference type="CDD" id="cd03468">
    <property type="entry name" value="PolY_like"/>
    <property type="match status" value="1"/>
</dbReference>
<dbReference type="Proteomes" id="UP000019442">
    <property type="component" value="Chromosome"/>
</dbReference>
<dbReference type="InterPro" id="IPR043502">
    <property type="entry name" value="DNA/RNA_pol_sf"/>
</dbReference>
<dbReference type="InterPro" id="IPR050356">
    <property type="entry name" value="SulA_CellDiv_inhibitor"/>
</dbReference>
<dbReference type="GO" id="GO:0006281">
    <property type="term" value="P:DNA repair"/>
    <property type="evidence" value="ECO:0007669"/>
    <property type="project" value="InterPro"/>
</dbReference>
<dbReference type="PANTHER" id="PTHR35369">
    <property type="entry name" value="BLR3025 PROTEIN-RELATED"/>
    <property type="match status" value="1"/>
</dbReference>
<keyword evidence="2" id="KW-0227">DNA damage</keyword>
<gene>
    <name evidence="5" type="ORF">M911_08935</name>
</gene>
<organism evidence="5 6">
    <name type="scientific">Ectothiorhodospira haloalkaliphila</name>
    <dbReference type="NCBI Taxonomy" id="421628"/>
    <lineage>
        <taxon>Bacteria</taxon>
        <taxon>Pseudomonadati</taxon>
        <taxon>Pseudomonadota</taxon>
        <taxon>Gammaproteobacteria</taxon>
        <taxon>Chromatiales</taxon>
        <taxon>Ectothiorhodospiraceae</taxon>
        <taxon>Ectothiorhodospira</taxon>
    </lineage>
</organism>
<feature type="domain" description="DNA polymerase Y-family little finger" evidence="4">
    <location>
        <begin position="257"/>
        <end position="346"/>
    </location>
</feature>
<protein>
    <submittedName>
        <fullName evidence="5">DNA repair nucleotidyltransferase</fullName>
    </submittedName>
</protein>
<dbReference type="Pfam" id="PF11799">
    <property type="entry name" value="IMS_C"/>
    <property type="match status" value="1"/>
</dbReference>
<reference evidence="5 6" key="1">
    <citation type="journal article" date="2014" name="J Genomics">
        <title>Draft Genome Sequence of the Extremely Halophilic Phototrophic Purple Sulfur Bacterium Halorhodospira halochloris.</title>
        <authorList>
            <person name="Singh K.S."/>
            <person name="Kirksey J."/>
            <person name="Hoff W.D."/>
            <person name="Deole R."/>
        </authorList>
    </citation>
    <scope>NUCLEOTIDE SEQUENCE [LARGE SCALE GENOMIC DNA]</scope>
    <source>
        <strain evidence="5 6">A</strain>
    </source>
</reference>
<dbReference type="GO" id="GO:0016740">
    <property type="term" value="F:transferase activity"/>
    <property type="evidence" value="ECO:0007669"/>
    <property type="project" value="UniProtKB-KW"/>
</dbReference>
<proteinExistence type="inferred from homology"/>
<evidence type="ECO:0000259" key="3">
    <source>
        <dbReference type="Pfam" id="PF00817"/>
    </source>
</evidence>
<dbReference type="InterPro" id="IPR017961">
    <property type="entry name" value="DNA_pol_Y-fam_little_finger"/>
</dbReference>
<dbReference type="EMBL" id="CP007268">
    <property type="protein sequence ID" value="AHK79246.1"/>
    <property type="molecule type" value="Genomic_DNA"/>
</dbReference>
<dbReference type="RefSeq" id="WP_025281696.1">
    <property type="nucleotide sequence ID" value="NZ_CP007268.1"/>
</dbReference>
<keyword evidence="5" id="KW-0808">Transferase</keyword>
<dbReference type="Gene3D" id="3.30.70.270">
    <property type="match status" value="1"/>
</dbReference>
<dbReference type="Pfam" id="PF00817">
    <property type="entry name" value="IMS"/>
    <property type="match status" value="1"/>
</dbReference>
<accession>W8KUK4</accession>
<evidence type="ECO:0000256" key="1">
    <source>
        <dbReference type="ARBA" id="ARBA00010945"/>
    </source>
</evidence>
<dbReference type="GO" id="GO:0003684">
    <property type="term" value="F:damaged DNA binding"/>
    <property type="evidence" value="ECO:0007669"/>
    <property type="project" value="InterPro"/>
</dbReference>
<dbReference type="OrthoDB" id="5298951at2"/>
<dbReference type="SUPFAM" id="SSF56672">
    <property type="entry name" value="DNA/RNA polymerases"/>
    <property type="match status" value="1"/>
</dbReference>